<dbReference type="Gene3D" id="3.10.520.10">
    <property type="entry name" value="ApbE-like domains"/>
    <property type="match status" value="2"/>
</dbReference>
<proteinExistence type="predicted"/>
<dbReference type="RefSeq" id="WP_211289375.1">
    <property type="nucleotide sequence ID" value="NZ_PGTZ01000007.1"/>
</dbReference>
<keyword evidence="7" id="KW-0274">FAD</keyword>
<evidence type="ECO:0000256" key="10">
    <source>
        <dbReference type="ARBA" id="ARBA00048540"/>
    </source>
</evidence>
<dbReference type="PANTHER" id="PTHR30040">
    <property type="entry name" value="THIAMINE BIOSYNTHESIS LIPOPROTEIN APBE"/>
    <property type="match status" value="1"/>
</dbReference>
<evidence type="ECO:0000313" key="11">
    <source>
        <dbReference type="EMBL" id="PJI94149.1"/>
    </source>
</evidence>
<evidence type="ECO:0000256" key="8">
    <source>
        <dbReference type="ARBA" id="ARBA00022842"/>
    </source>
</evidence>
<keyword evidence="8" id="KW-0460">Magnesium</keyword>
<evidence type="ECO:0000313" key="12">
    <source>
        <dbReference type="Proteomes" id="UP000231586"/>
    </source>
</evidence>
<comment type="cofactor">
    <cofactor evidence="1">
        <name>Mg(2+)</name>
        <dbReference type="ChEBI" id="CHEBI:18420"/>
    </cofactor>
</comment>
<protein>
    <recommendedName>
        <fullName evidence="3">FAD:protein FMN transferase</fullName>
        <ecNumber evidence="2">2.7.1.180</ecNumber>
    </recommendedName>
    <alternativeName>
        <fullName evidence="9">Flavin transferase</fullName>
    </alternativeName>
</protein>
<dbReference type="Proteomes" id="UP000231586">
    <property type="component" value="Unassembled WGS sequence"/>
</dbReference>
<evidence type="ECO:0000256" key="1">
    <source>
        <dbReference type="ARBA" id="ARBA00001946"/>
    </source>
</evidence>
<evidence type="ECO:0000256" key="9">
    <source>
        <dbReference type="ARBA" id="ARBA00031306"/>
    </source>
</evidence>
<name>A0A2M8WTD6_9MICO</name>
<gene>
    <name evidence="11" type="ORF">CLV34_1636</name>
</gene>
<accession>A0A2M8WTD6</accession>
<evidence type="ECO:0000256" key="2">
    <source>
        <dbReference type="ARBA" id="ARBA00011955"/>
    </source>
</evidence>
<keyword evidence="6" id="KW-0479">Metal-binding</keyword>
<evidence type="ECO:0000256" key="4">
    <source>
        <dbReference type="ARBA" id="ARBA00022630"/>
    </source>
</evidence>
<keyword evidence="11" id="KW-0449">Lipoprotein</keyword>
<dbReference type="GO" id="GO:0046872">
    <property type="term" value="F:metal ion binding"/>
    <property type="evidence" value="ECO:0007669"/>
    <property type="project" value="UniProtKB-KW"/>
</dbReference>
<evidence type="ECO:0000256" key="7">
    <source>
        <dbReference type="ARBA" id="ARBA00022827"/>
    </source>
</evidence>
<evidence type="ECO:0000256" key="5">
    <source>
        <dbReference type="ARBA" id="ARBA00022679"/>
    </source>
</evidence>
<dbReference type="Pfam" id="PF02424">
    <property type="entry name" value="ApbE"/>
    <property type="match status" value="2"/>
</dbReference>
<keyword evidence="12" id="KW-1185">Reference proteome</keyword>
<dbReference type="GO" id="GO:0016740">
    <property type="term" value="F:transferase activity"/>
    <property type="evidence" value="ECO:0007669"/>
    <property type="project" value="UniProtKB-KW"/>
</dbReference>
<dbReference type="EC" id="2.7.1.180" evidence="2"/>
<comment type="caution">
    <text evidence="11">The sequence shown here is derived from an EMBL/GenBank/DDBJ whole genome shotgun (WGS) entry which is preliminary data.</text>
</comment>
<dbReference type="SUPFAM" id="SSF143631">
    <property type="entry name" value="ApbE-like"/>
    <property type="match status" value="1"/>
</dbReference>
<dbReference type="AlphaFoldDB" id="A0A2M8WTD6"/>
<keyword evidence="5" id="KW-0808">Transferase</keyword>
<sequence>MTTADVVHPAVTAAAAHPGHAGGTARRVEHVMGMPISLALRGRHAQGPRADAAWAAALAELRRADAIFSTYRADSWVSRLARADARLGDAPPVVTEVLAIAEEARRQSDGAFDVRRPGPWRRTVLDPSGVVKGWAVDRAARAFDDLEGTDVCLSAGGDMVCRTRAVGSRGWRIGVEAPHHPGRLVAVVPVRDGAVATSGLAHRRGHLVDPRTGLVPTALASVTVVGPDLVWADIDATAAFVLGADALRWLRTRCCRTGLVVDRDGRSHLF</sequence>
<organism evidence="11 12">
    <name type="scientific">Luteimicrobium subarcticum</name>
    <dbReference type="NCBI Taxonomy" id="620910"/>
    <lineage>
        <taxon>Bacteria</taxon>
        <taxon>Bacillati</taxon>
        <taxon>Actinomycetota</taxon>
        <taxon>Actinomycetes</taxon>
        <taxon>Micrococcales</taxon>
        <taxon>Luteimicrobium</taxon>
    </lineage>
</organism>
<dbReference type="EMBL" id="PGTZ01000007">
    <property type="protein sequence ID" value="PJI94149.1"/>
    <property type="molecule type" value="Genomic_DNA"/>
</dbReference>
<keyword evidence="4" id="KW-0285">Flavoprotein</keyword>
<dbReference type="PANTHER" id="PTHR30040:SF2">
    <property type="entry name" value="FAD:PROTEIN FMN TRANSFERASE"/>
    <property type="match status" value="1"/>
</dbReference>
<comment type="catalytic activity">
    <reaction evidence="10">
        <text>L-threonyl-[protein] + FAD = FMN-L-threonyl-[protein] + AMP + H(+)</text>
        <dbReference type="Rhea" id="RHEA:36847"/>
        <dbReference type="Rhea" id="RHEA-COMP:11060"/>
        <dbReference type="Rhea" id="RHEA-COMP:11061"/>
        <dbReference type="ChEBI" id="CHEBI:15378"/>
        <dbReference type="ChEBI" id="CHEBI:30013"/>
        <dbReference type="ChEBI" id="CHEBI:57692"/>
        <dbReference type="ChEBI" id="CHEBI:74257"/>
        <dbReference type="ChEBI" id="CHEBI:456215"/>
        <dbReference type="EC" id="2.7.1.180"/>
    </reaction>
</comment>
<reference evidence="11 12" key="1">
    <citation type="submission" date="2017-11" db="EMBL/GenBank/DDBJ databases">
        <title>Genomic Encyclopedia of Archaeal and Bacterial Type Strains, Phase II (KMG-II): From Individual Species to Whole Genera.</title>
        <authorList>
            <person name="Goeker M."/>
        </authorList>
    </citation>
    <scope>NUCLEOTIDE SEQUENCE [LARGE SCALE GENOMIC DNA]</scope>
    <source>
        <strain evidence="11 12">DSM 22413</strain>
    </source>
</reference>
<dbReference type="InterPro" id="IPR024932">
    <property type="entry name" value="ApbE"/>
</dbReference>
<evidence type="ECO:0000256" key="3">
    <source>
        <dbReference type="ARBA" id="ARBA00016337"/>
    </source>
</evidence>
<dbReference type="InterPro" id="IPR003374">
    <property type="entry name" value="ApbE-like_sf"/>
</dbReference>
<evidence type="ECO:0000256" key="6">
    <source>
        <dbReference type="ARBA" id="ARBA00022723"/>
    </source>
</evidence>